<feature type="chain" id="PRO_5030013263" description="Dihydrodipicolinate reductase" evidence="1">
    <location>
        <begin position="21"/>
        <end position="120"/>
    </location>
</feature>
<accession>A0A0P7YRA3</accession>
<dbReference type="AlphaFoldDB" id="A0A0P7YRA3"/>
<evidence type="ECO:0000256" key="1">
    <source>
        <dbReference type="SAM" id="SignalP"/>
    </source>
</evidence>
<dbReference type="EMBL" id="LJSG01000013">
    <property type="protein sequence ID" value="KPP91679.1"/>
    <property type="molecule type" value="Genomic_DNA"/>
</dbReference>
<dbReference type="Proteomes" id="UP000050413">
    <property type="component" value="Unassembled WGS sequence"/>
</dbReference>
<dbReference type="STRING" id="1666912.Ga0058931_2536"/>
<evidence type="ECO:0008006" key="6">
    <source>
        <dbReference type="Google" id="ProtNLM"/>
    </source>
</evidence>
<dbReference type="Proteomes" id="UP000182045">
    <property type="component" value="Unassembled WGS sequence"/>
</dbReference>
<evidence type="ECO:0000313" key="5">
    <source>
        <dbReference type="Proteomes" id="UP000182045"/>
    </source>
</evidence>
<reference evidence="3 4" key="1">
    <citation type="submission" date="2015-09" db="EMBL/GenBank/DDBJ databases">
        <title>Identification and resolution of microdiversity through metagenomic sequencing of parallel consortia.</title>
        <authorList>
            <person name="Nelson W.C."/>
            <person name="Romine M.F."/>
            <person name="Lindemann S.R."/>
        </authorList>
    </citation>
    <scope>NUCLEOTIDE SEQUENCE [LARGE SCALE GENOMIC DNA]</scope>
    <source>
        <strain evidence="3">HL-91</strain>
    </source>
</reference>
<keyword evidence="1" id="KW-0732">Signal</keyword>
<sequence length="120" mass="13268">MMRFAIALAAALTTAAPALADFEPVRDEGNFRSLVEGRELTRFGIRLQVLPEGEIRGRGFGQQVGGRWEWRDGYFCRTLEFGGSGDPYNCQLVLRDGATLRFVSDQGEGDSADLRLRNPG</sequence>
<proteinExistence type="predicted"/>
<dbReference type="EMBL" id="FBYC01000004">
    <property type="protein sequence ID" value="CUX82702.1"/>
    <property type="molecule type" value="Genomic_DNA"/>
</dbReference>
<comment type="caution">
    <text evidence="3">The sequence shown here is derived from an EMBL/GenBank/DDBJ whole genome shotgun (WGS) entry which is preliminary data.</text>
</comment>
<organism evidence="3 4">
    <name type="scientific">Roseibaca calidilacus</name>
    <dbReference type="NCBI Taxonomy" id="1666912"/>
    <lineage>
        <taxon>Bacteria</taxon>
        <taxon>Pseudomonadati</taxon>
        <taxon>Pseudomonadota</taxon>
        <taxon>Alphaproteobacteria</taxon>
        <taxon>Rhodobacterales</taxon>
        <taxon>Paracoccaceae</taxon>
        <taxon>Roseinatronobacter</taxon>
    </lineage>
</organism>
<evidence type="ECO:0000313" key="2">
    <source>
        <dbReference type="EMBL" id="CUX82702.1"/>
    </source>
</evidence>
<feature type="signal peptide" evidence="1">
    <location>
        <begin position="1"/>
        <end position="20"/>
    </location>
</feature>
<name>A0A0P7YRA3_9RHOB</name>
<evidence type="ECO:0000313" key="4">
    <source>
        <dbReference type="Proteomes" id="UP000050413"/>
    </source>
</evidence>
<gene>
    <name evidence="2" type="ORF">Ga0058931_2536</name>
    <name evidence="3" type="ORF">HLUCCA05_00790</name>
</gene>
<protein>
    <recommendedName>
        <fullName evidence="6">Dihydrodipicolinate reductase</fullName>
    </recommendedName>
</protein>
<evidence type="ECO:0000313" key="3">
    <source>
        <dbReference type="EMBL" id="KPP91679.1"/>
    </source>
</evidence>
<reference evidence="2 5" key="2">
    <citation type="submission" date="2016-01" db="EMBL/GenBank/DDBJ databases">
        <authorList>
            <person name="Varghese N."/>
        </authorList>
    </citation>
    <scope>NUCLEOTIDE SEQUENCE [LARGE SCALE GENOMIC DNA]</scope>
    <source>
        <strain evidence="2 5">HL-91</strain>
    </source>
</reference>
<keyword evidence="5" id="KW-1185">Reference proteome</keyword>